<evidence type="ECO:0000313" key="1">
    <source>
        <dbReference type="EMBL" id="MEQ7845804.1"/>
    </source>
</evidence>
<keyword evidence="1" id="KW-0378">Hydrolase</keyword>
<dbReference type="GO" id="GO:0004519">
    <property type="term" value="F:endonuclease activity"/>
    <property type="evidence" value="ECO:0007669"/>
    <property type="project" value="UniProtKB-KW"/>
</dbReference>
<organism evidence="1 2">
    <name type="scientific">Nocardioides kribbensis</name>
    <dbReference type="NCBI Taxonomy" id="305517"/>
    <lineage>
        <taxon>Bacteria</taxon>
        <taxon>Bacillati</taxon>
        <taxon>Actinomycetota</taxon>
        <taxon>Actinomycetes</taxon>
        <taxon>Propionibacteriales</taxon>
        <taxon>Nocardioidaceae</taxon>
        <taxon>Nocardioides</taxon>
    </lineage>
</organism>
<accession>A0ABV1NTI2</accession>
<keyword evidence="2" id="KW-1185">Reference proteome</keyword>
<dbReference type="RefSeq" id="WP_349803500.1">
    <property type="nucleotide sequence ID" value="NZ_JBEGDP010000001.1"/>
</dbReference>
<dbReference type="Gene3D" id="3.40.50.10010">
    <property type="entry name" value="Type-2 restriction enzyme NgoMIV"/>
    <property type="match status" value="1"/>
</dbReference>
<dbReference type="InterPro" id="IPR015105">
    <property type="entry name" value="NgoMIV"/>
</dbReference>
<evidence type="ECO:0000313" key="2">
    <source>
        <dbReference type="Proteomes" id="UP001482520"/>
    </source>
</evidence>
<proteinExistence type="predicted"/>
<reference evidence="1 2" key="1">
    <citation type="submission" date="2024-02" db="EMBL/GenBank/DDBJ databases">
        <title>Full genome sequence of Nocardioides kribbensis.</title>
        <authorList>
            <person name="Poletto B.L."/>
            <person name="Silva G."/>
            <person name="Galante D."/>
            <person name="Campos K.R."/>
            <person name="Santos M.B.N."/>
            <person name="Sacchi C.T."/>
        </authorList>
    </citation>
    <scope>NUCLEOTIDE SEQUENCE [LARGE SCALE GENOMIC DNA]</scope>
    <source>
        <strain evidence="1 2">O4R</strain>
    </source>
</reference>
<keyword evidence="1" id="KW-0255">Endonuclease</keyword>
<dbReference type="EMBL" id="JBEGDP010000001">
    <property type="protein sequence ID" value="MEQ7845804.1"/>
    <property type="molecule type" value="Genomic_DNA"/>
</dbReference>
<gene>
    <name evidence="1" type="ORF">V6R90_00840</name>
</gene>
<dbReference type="InterPro" id="IPR037083">
    <property type="entry name" value="NgoMIV_sf"/>
</dbReference>
<protein>
    <submittedName>
        <fullName evidence="1">NgoMIV family type II restriction endonuclease</fullName>
    </submittedName>
</protein>
<dbReference type="SUPFAM" id="SSF52980">
    <property type="entry name" value="Restriction endonuclease-like"/>
    <property type="match status" value="1"/>
</dbReference>
<dbReference type="Pfam" id="PF09015">
    <property type="entry name" value="NgoMIV_restric"/>
    <property type="match status" value="1"/>
</dbReference>
<name>A0ABV1NTI2_9ACTN</name>
<dbReference type="InterPro" id="IPR011335">
    <property type="entry name" value="Restrct_endonuc-II-like"/>
</dbReference>
<sequence>MPATFAKDLCVFRSTNGKPNTSDASEAFSVELGEALFRALGVEPDARGGEPTGAPFSREVAAALKSELQARDSGLTVEPERPLNAFEQFRHVGALRDMRPEPSREYERAWRALGRFVRRRLSHPRDLARFDQLAEAVDMATADETETRRLLLEEIGQESLLKLDVTASQQRPGPRTPTLEIGLSLKWSLRTDRAQDCRSQGAKMAALRRGRMPHFAVVTMEPRPYMLNLLGGGSGEVDCVYHLDLPALATAIEETCVGNPRRRATLETFNRLVAQRRLRDWDEPVEYAGTL</sequence>
<dbReference type="Proteomes" id="UP001482520">
    <property type="component" value="Unassembled WGS sequence"/>
</dbReference>
<comment type="caution">
    <text evidence="1">The sequence shown here is derived from an EMBL/GenBank/DDBJ whole genome shotgun (WGS) entry which is preliminary data.</text>
</comment>
<keyword evidence="1" id="KW-0540">Nuclease</keyword>